<evidence type="ECO:0000256" key="1">
    <source>
        <dbReference type="ARBA" id="ARBA00022574"/>
    </source>
</evidence>
<reference evidence="4" key="1">
    <citation type="submission" date="2013-11" db="EMBL/GenBank/DDBJ databases">
        <title>Genome sequence of the fusiform rust pathogen reveals effectors for host alternation and coevolution with pine.</title>
        <authorList>
            <consortium name="DOE Joint Genome Institute"/>
            <person name="Smith K."/>
            <person name="Pendleton A."/>
            <person name="Kubisiak T."/>
            <person name="Anderson C."/>
            <person name="Salamov A."/>
            <person name="Aerts A."/>
            <person name="Riley R."/>
            <person name="Clum A."/>
            <person name="Lindquist E."/>
            <person name="Ence D."/>
            <person name="Campbell M."/>
            <person name="Kronenberg Z."/>
            <person name="Feau N."/>
            <person name="Dhillon B."/>
            <person name="Hamelin R."/>
            <person name="Burleigh J."/>
            <person name="Smith J."/>
            <person name="Yandell M."/>
            <person name="Nelson C."/>
            <person name="Grigoriev I."/>
            <person name="Davis J."/>
        </authorList>
    </citation>
    <scope>NUCLEOTIDE SEQUENCE</scope>
    <source>
        <strain evidence="4">G11</strain>
    </source>
</reference>
<dbReference type="InterPro" id="IPR051179">
    <property type="entry name" value="WD_repeat_multifunction"/>
</dbReference>
<dbReference type="PROSITE" id="PS50294">
    <property type="entry name" value="WD_REPEATS_REGION"/>
    <property type="match status" value="3"/>
</dbReference>
<dbReference type="EMBL" id="MU167343">
    <property type="protein sequence ID" value="KAG0142607.1"/>
    <property type="molecule type" value="Genomic_DNA"/>
</dbReference>
<protein>
    <recommendedName>
        <fullName evidence="6">Angio-associated migratory cell protein</fullName>
    </recommendedName>
</protein>
<dbReference type="Gene3D" id="2.130.10.10">
    <property type="entry name" value="YVTN repeat-like/Quinoprotein amine dehydrogenase"/>
    <property type="match status" value="1"/>
</dbReference>
<accession>A0A9P6NE72</accession>
<keyword evidence="5" id="KW-1185">Reference proteome</keyword>
<dbReference type="AlphaFoldDB" id="A0A9P6NE72"/>
<dbReference type="PANTHER" id="PTHR19857:SF8">
    <property type="entry name" value="ANGIO-ASSOCIATED MIGRATORY CELL PROTEIN"/>
    <property type="match status" value="1"/>
</dbReference>
<keyword evidence="1 3" id="KW-0853">WD repeat</keyword>
<dbReference type="SMART" id="SM00320">
    <property type="entry name" value="WD40"/>
    <property type="match status" value="8"/>
</dbReference>
<dbReference type="PANTHER" id="PTHR19857">
    <property type="entry name" value="MITOCHONDRIAL DIVISION PROTEIN 1-RELATED"/>
    <property type="match status" value="1"/>
</dbReference>
<evidence type="ECO:0000256" key="2">
    <source>
        <dbReference type="ARBA" id="ARBA00022737"/>
    </source>
</evidence>
<feature type="repeat" description="WD" evidence="3">
    <location>
        <begin position="136"/>
        <end position="173"/>
    </location>
</feature>
<dbReference type="PROSITE" id="PS00678">
    <property type="entry name" value="WD_REPEATS_1"/>
    <property type="match status" value="1"/>
</dbReference>
<feature type="repeat" description="WD" evidence="3">
    <location>
        <begin position="85"/>
        <end position="116"/>
    </location>
</feature>
<keyword evidence="2" id="KW-0677">Repeat</keyword>
<dbReference type="Pfam" id="PF00400">
    <property type="entry name" value="WD40"/>
    <property type="match status" value="5"/>
</dbReference>
<dbReference type="Proteomes" id="UP000886653">
    <property type="component" value="Unassembled WGS sequence"/>
</dbReference>
<sequence length="394" mass="43590">MYEEDVLEIIEPDNEDMMMMESDQESDQESKEFIENSKMKFIKHTNPIFCISAHPILSNLCATGGGDDLGYIWNTTTNGNPLIKLEGHHDSISFIQFNFNGIYLATASVDGLIKIWYCKDHQTFHDWNFLLDLEGSEEVTWISWHPRGNVIVAGFADGLSTMWTIPTGDTIQVFSGFSALPTCGQFTPDGKTLVIGSEDSRLIIFDPPTAQPIHKLNLREGKYKFSDQNAGISSIAINQSSTLCAIGGLDNGQVRIMNLRTGTILFALDGYHEPGVTVQTAFYEPINQIQGLPLIISVGTDGKIFIFDGSSFKLRTLMQHSGPITTLVVHTKQARLTTGSVDKTLVTWDLRTGNELVGHFGHTDMIHHATLSCDERHLISGSEDGTACVFELPQ</sequence>
<comment type="caution">
    <text evidence="4">The sequence shown here is derived from an EMBL/GenBank/DDBJ whole genome shotgun (WGS) entry which is preliminary data.</text>
</comment>
<dbReference type="PROSITE" id="PS50082">
    <property type="entry name" value="WD_REPEATS_2"/>
    <property type="match status" value="3"/>
</dbReference>
<proteinExistence type="predicted"/>
<organism evidence="4 5">
    <name type="scientific">Cronartium quercuum f. sp. fusiforme G11</name>
    <dbReference type="NCBI Taxonomy" id="708437"/>
    <lineage>
        <taxon>Eukaryota</taxon>
        <taxon>Fungi</taxon>
        <taxon>Dikarya</taxon>
        <taxon>Basidiomycota</taxon>
        <taxon>Pucciniomycotina</taxon>
        <taxon>Pucciniomycetes</taxon>
        <taxon>Pucciniales</taxon>
        <taxon>Coleosporiaceae</taxon>
        <taxon>Cronartium</taxon>
    </lineage>
</organism>
<evidence type="ECO:0008006" key="6">
    <source>
        <dbReference type="Google" id="ProtNLM"/>
    </source>
</evidence>
<dbReference type="InterPro" id="IPR036322">
    <property type="entry name" value="WD40_repeat_dom_sf"/>
</dbReference>
<feature type="repeat" description="WD" evidence="3">
    <location>
        <begin position="317"/>
        <end position="358"/>
    </location>
</feature>
<evidence type="ECO:0000313" key="5">
    <source>
        <dbReference type="Proteomes" id="UP000886653"/>
    </source>
</evidence>
<gene>
    <name evidence="4" type="ORF">CROQUDRAFT_50058</name>
</gene>
<name>A0A9P6NE72_9BASI</name>
<dbReference type="InterPro" id="IPR015943">
    <property type="entry name" value="WD40/YVTN_repeat-like_dom_sf"/>
</dbReference>
<evidence type="ECO:0000256" key="3">
    <source>
        <dbReference type="PROSITE-ProRule" id="PRU00221"/>
    </source>
</evidence>
<dbReference type="InterPro" id="IPR001680">
    <property type="entry name" value="WD40_rpt"/>
</dbReference>
<dbReference type="SUPFAM" id="SSF50978">
    <property type="entry name" value="WD40 repeat-like"/>
    <property type="match status" value="1"/>
</dbReference>
<dbReference type="InterPro" id="IPR019775">
    <property type="entry name" value="WD40_repeat_CS"/>
</dbReference>
<dbReference type="CDD" id="cd00200">
    <property type="entry name" value="WD40"/>
    <property type="match status" value="1"/>
</dbReference>
<evidence type="ECO:0000313" key="4">
    <source>
        <dbReference type="EMBL" id="KAG0142607.1"/>
    </source>
</evidence>
<dbReference type="OrthoDB" id="10261640at2759"/>